<evidence type="ECO:0000313" key="12">
    <source>
        <dbReference type="EMBL" id="ANZ76697.1"/>
    </source>
</evidence>
<keyword evidence="4 10" id="KW-0809">Transit peptide</keyword>
<dbReference type="EMBL" id="CP014586">
    <property type="protein sequence ID" value="ANZ76697.1"/>
    <property type="molecule type" value="Genomic_DNA"/>
</dbReference>
<comment type="subunit">
    <text evidence="10">Homooligomer.</text>
</comment>
<dbReference type="GO" id="GO:0005743">
    <property type="term" value="C:mitochondrial inner membrane"/>
    <property type="evidence" value="ECO:0007669"/>
    <property type="project" value="UniProtKB-SubCell"/>
</dbReference>
<evidence type="ECO:0000256" key="8">
    <source>
        <dbReference type="ARBA" id="ARBA00023136"/>
    </source>
</evidence>
<keyword evidence="6 11" id="KW-0175">Coiled coil</keyword>
<comment type="similarity">
    <text evidence="1 10">Belongs to the SHE9 family.</text>
</comment>
<evidence type="ECO:0000256" key="5">
    <source>
        <dbReference type="ARBA" id="ARBA00022989"/>
    </source>
</evidence>
<keyword evidence="2 10" id="KW-0812">Transmembrane</keyword>
<reference evidence="12 13" key="1">
    <citation type="submission" date="2016-02" db="EMBL/GenBank/DDBJ databases">
        <title>Comparative genomic and transcriptomic foundation for Pichia pastoris.</title>
        <authorList>
            <person name="Love K.R."/>
            <person name="Shah K.A."/>
            <person name="Whittaker C.A."/>
            <person name="Wu J."/>
            <person name="Bartlett M.C."/>
            <person name="Ma D."/>
            <person name="Leeson R.L."/>
            <person name="Priest M."/>
            <person name="Young S.K."/>
            <person name="Love J.C."/>
        </authorList>
    </citation>
    <scope>NUCLEOTIDE SEQUENCE [LARGE SCALE GENOMIC DNA]</scope>
    <source>
        <strain evidence="12 13">ATCC 28485</strain>
    </source>
</reference>
<dbReference type="OrthoDB" id="5595506at2759"/>
<evidence type="ECO:0000256" key="3">
    <source>
        <dbReference type="ARBA" id="ARBA00022792"/>
    </source>
</evidence>
<dbReference type="PANTHER" id="PTHR31961">
    <property type="entry name" value="SENSITIVE TO HIGH EXPRESSION PROTEIN 9, MITOCHONDRIAL"/>
    <property type="match status" value="1"/>
</dbReference>
<comment type="caution">
    <text evidence="10">Lacks conserved residue(s) required for the propagation of feature annotation.</text>
</comment>
<organism evidence="12 13">
    <name type="scientific">Komagataella pastoris</name>
    <name type="common">Yeast</name>
    <name type="synonym">Pichia pastoris</name>
    <dbReference type="NCBI Taxonomy" id="4922"/>
    <lineage>
        <taxon>Eukaryota</taxon>
        <taxon>Fungi</taxon>
        <taxon>Dikarya</taxon>
        <taxon>Ascomycota</taxon>
        <taxon>Saccharomycotina</taxon>
        <taxon>Pichiomycetes</taxon>
        <taxon>Pichiales</taxon>
        <taxon>Pichiaceae</taxon>
        <taxon>Komagataella</taxon>
    </lineage>
</organism>
<gene>
    <name evidence="12" type="primary">SHE9</name>
    <name evidence="12" type="ORF">ATY40_BA7503630</name>
</gene>
<accession>A0A1B2JF81</accession>
<keyword evidence="13" id="KW-1185">Reference proteome</keyword>
<evidence type="ECO:0000313" key="13">
    <source>
        <dbReference type="Proteomes" id="UP000094565"/>
    </source>
</evidence>
<dbReference type="InterPro" id="IPR008839">
    <property type="entry name" value="MDM33_fungi"/>
</dbReference>
<sequence>MSRRFAQGIAHFKQFFNDLKNSDNVKSLKKELHGYDFRSINGSLSEKLNTMYTELNSSISITSRIVNEITGYNRIETLKKEILANEIKLNELKSNITEAKARYQDAINNRNNSQVEINKLLQRKNDWNLQELEQFTNLYKNDHNLQTKENETKLKLQELESKEDEYHNNLINSILNRYHEEQIWSDKIRKLSTWGTVTIMAVNLLMLVVVQLLLEPWKRRRMLQKFSDSVNEQLATLKEEVIGNKETLQIDHSLPAEILDEGNPETRVLADTEQEAESDQSIEIPVEAEESPTFISQLIELREIVLLKARTLINFLFGTKFDWGSPQSSTLKIWDPSIAVYCLSGVIVGMLIA</sequence>
<dbReference type="GO" id="GO:0007007">
    <property type="term" value="P:inner mitochondrial membrane organization"/>
    <property type="evidence" value="ECO:0007669"/>
    <property type="project" value="TreeGrafter"/>
</dbReference>
<feature type="coiled-coil region" evidence="11">
    <location>
        <begin position="75"/>
        <end position="169"/>
    </location>
</feature>
<keyword evidence="3 10" id="KW-0999">Mitochondrion inner membrane</keyword>
<evidence type="ECO:0000256" key="1">
    <source>
        <dbReference type="ARBA" id="ARBA00007472"/>
    </source>
</evidence>
<comment type="function">
    <text evidence="9">Required for the maintenance of the structure of the mitochondrial inner membrane. Involved in mitochondrial morphology. Causes growth arrest when highly overexpressed.</text>
</comment>
<evidence type="ECO:0000256" key="4">
    <source>
        <dbReference type="ARBA" id="ARBA00022946"/>
    </source>
</evidence>
<comment type="subcellular location">
    <subcellularLocation>
        <location evidence="10">Mitochondrion inner membrane</location>
        <topology evidence="10">Multi-pass membrane protein</topology>
    </subcellularLocation>
</comment>
<keyword evidence="7 10" id="KW-0496">Mitochondrion</keyword>
<feature type="transmembrane region" description="Helical" evidence="10">
    <location>
        <begin position="191"/>
        <end position="214"/>
    </location>
</feature>
<keyword evidence="5 10" id="KW-1133">Transmembrane helix</keyword>
<evidence type="ECO:0000256" key="2">
    <source>
        <dbReference type="ARBA" id="ARBA00022692"/>
    </source>
</evidence>
<dbReference type="Pfam" id="PF05546">
    <property type="entry name" value="She9_MDM33"/>
    <property type="match status" value="1"/>
</dbReference>
<evidence type="ECO:0000256" key="7">
    <source>
        <dbReference type="ARBA" id="ARBA00023128"/>
    </source>
</evidence>
<proteinExistence type="inferred from homology"/>
<keyword evidence="8 10" id="KW-0472">Membrane</keyword>
<protein>
    <recommendedName>
        <fullName evidence="10">Sensitive to high expression protein 9, mitochondrial</fullName>
    </recommendedName>
</protein>
<dbReference type="AlphaFoldDB" id="A0A1B2JF81"/>
<name>A0A1B2JF81_PICPA</name>
<evidence type="ECO:0000256" key="6">
    <source>
        <dbReference type="ARBA" id="ARBA00023054"/>
    </source>
</evidence>
<dbReference type="Proteomes" id="UP000094565">
    <property type="component" value="Chromosome 3"/>
</dbReference>
<dbReference type="PANTHER" id="PTHR31961:SF3">
    <property type="entry name" value="SENSITIVE TO HIGH EXPRESSION PROTEIN 9, MITOCHONDRIAL"/>
    <property type="match status" value="1"/>
</dbReference>
<evidence type="ECO:0000256" key="11">
    <source>
        <dbReference type="SAM" id="Coils"/>
    </source>
</evidence>
<evidence type="ECO:0000256" key="9">
    <source>
        <dbReference type="ARBA" id="ARBA00024807"/>
    </source>
</evidence>
<evidence type="ECO:0000256" key="10">
    <source>
        <dbReference type="RuleBase" id="RU364128"/>
    </source>
</evidence>